<dbReference type="SUPFAM" id="SSF58104">
    <property type="entry name" value="Methyl-accepting chemotaxis protein (MCP) signaling domain"/>
    <property type="match status" value="1"/>
</dbReference>
<comment type="caution">
    <text evidence="11">The sequence shown here is derived from an EMBL/GenBank/DDBJ whole genome shotgun (WGS) entry which is preliminary data.</text>
</comment>
<evidence type="ECO:0000256" key="9">
    <source>
        <dbReference type="SAM" id="Phobius"/>
    </source>
</evidence>
<feature type="coiled-coil region" evidence="8">
    <location>
        <begin position="137"/>
        <end position="164"/>
    </location>
</feature>
<evidence type="ECO:0000313" key="11">
    <source>
        <dbReference type="EMBL" id="KFB74999.1"/>
    </source>
</evidence>
<proteinExistence type="inferred from homology"/>
<dbReference type="GO" id="GO:0006935">
    <property type="term" value="P:chemotaxis"/>
    <property type="evidence" value="ECO:0007669"/>
    <property type="project" value="InterPro"/>
</dbReference>
<dbReference type="PROSITE" id="PS50111">
    <property type="entry name" value="CHEMOTAXIS_TRANSDUC_2"/>
    <property type="match status" value="1"/>
</dbReference>
<keyword evidence="5 7" id="KW-0807">Transducer</keyword>
<dbReference type="Gene3D" id="1.10.287.950">
    <property type="entry name" value="Methyl-accepting chemotaxis protein"/>
    <property type="match status" value="1"/>
</dbReference>
<evidence type="ECO:0000313" key="12">
    <source>
        <dbReference type="Proteomes" id="UP000021315"/>
    </source>
</evidence>
<dbReference type="AlphaFoldDB" id="A0A080MCU0"/>
<dbReference type="SMART" id="SM00283">
    <property type="entry name" value="MA"/>
    <property type="match status" value="1"/>
</dbReference>
<dbReference type="PANTHER" id="PTHR32089:SF119">
    <property type="entry name" value="METHYL-ACCEPTING CHEMOTAXIS PROTEIN CTPL"/>
    <property type="match status" value="1"/>
</dbReference>
<keyword evidence="4 9" id="KW-0472">Membrane</keyword>
<dbReference type="GO" id="GO:0016020">
    <property type="term" value="C:membrane"/>
    <property type="evidence" value="ECO:0007669"/>
    <property type="project" value="UniProtKB-SubCell"/>
</dbReference>
<evidence type="ECO:0000256" key="1">
    <source>
        <dbReference type="ARBA" id="ARBA00004141"/>
    </source>
</evidence>
<accession>A0A080MCU0</accession>
<evidence type="ECO:0000256" key="2">
    <source>
        <dbReference type="ARBA" id="ARBA00022692"/>
    </source>
</evidence>
<dbReference type="EMBL" id="JDST02000110">
    <property type="protein sequence ID" value="KFB74999.1"/>
    <property type="molecule type" value="Genomic_DNA"/>
</dbReference>
<dbReference type="InterPro" id="IPR024478">
    <property type="entry name" value="HlyB_4HB_MCP"/>
</dbReference>
<keyword evidence="12" id="KW-1185">Reference proteome</keyword>
<dbReference type="InterPro" id="IPR047347">
    <property type="entry name" value="YvaQ-like_sensor"/>
</dbReference>
<dbReference type="PANTHER" id="PTHR32089">
    <property type="entry name" value="METHYL-ACCEPTING CHEMOTAXIS PROTEIN MCPB"/>
    <property type="match status" value="1"/>
</dbReference>
<evidence type="ECO:0000256" key="4">
    <source>
        <dbReference type="ARBA" id="ARBA00023136"/>
    </source>
</evidence>
<dbReference type="InterPro" id="IPR004090">
    <property type="entry name" value="Chemotax_Me-accpt_rcpt"/>
</dbReference>
<dbReference type="RefSeq" id="WP_273704865.1">
    <property type="nucleotide sequence ID" value="NZ_JDST02000110.1"/>
</dbReference>
<dbReference type="InterPro" id="IPR004089">
    <property type="entry name" value="MCPsignal_dom"/>
</dbReference>
<evidence type="ECO:0000256" key="8">
    <source>
        <dbReference type="SAM" id="Coils"/>
    </source>
</evidence>
<gene>
    <name evidence="11" type="ORF">AW06_004006</name>
</gene>
<dbReference type="CDD" id="cd11386">
    <property type="entry name" value="MCP_signal"/>
    <property type="match status" value="1"/>
</dbReference>
<keyword evidence="3 9" id="KW-1133">Transmembrane helix</keyword>
<comment type="similarity">
    <text evidence="6">Belongs to the methyl-accepting chemotaxis (MCP) protein family.</text>
</comment>
<organism evidence="11 12">
    <name type="scientific">Candidatus Accumulibacter cognatus</name>
    <dbReference type="NCBI Taxonomy" id="2954383"/>
    <lineage>
        <taxon>Bacteria</taxon>
        <taxon>Pseudomonadati</taxon>
        <taxon>Pseudomonadota</taxon>
        <taxon>Betaproteobacteria</taxon>
        <taxon>Candidatus Accumulibacter</taxon>
    </lineage>
</organism>
<dbReference type="Proteomes" id="UP000021315">
    <property type="component" value="Unassembled WGS sequence"/>
</dbReference>
<comment type="subcellular location">
    <subcellularLocation>
        <location evidence="1">Membrane</location>
        <topology evidence="1">Multi-pass membrane protein</topology>
    </subcellularLocation>
</comment>
<dbReference type="Pfam" id="PF12729">
    <property type="entry name" value="4HB_MCP_1"/>
    <property type="match status" value="1"/>
</dbReference>
<sequence>MKIKTLLCSGFAAVCTVMAVQVVIAYWQLNLINKAVDNIVRVSRNESMSREIAERVNGMRRYELGALVTADERDQQLERATKAGKENTQLAEELEKYQRNPETRQIAANMRTLNERYVRSHEQAVAFGKEGSLDAMRDLIQGEARKAQRELAAESEKFIKIQQERKLQAEQAAEAAHELAEKLLIGLLLSGVAIAIGIALLVTRRITGQLGGEPEYARQLVQRIADGDLSQDLALQSGDTQSLMAHQQQMQLRLRTILKNIGSTVISTEDAAQTLAGSSQQVAAASRSASDSAASMAAVVEQMSVSISQVADNARDALKTASHAAELSDSGGGVIEQATSAINHIADTVRQTSEAMRTLEESAKRISTVVQVIKEVADQTNLLALNAAIEAARAGESGRGFAVVADEVRKLAERTGKATNEINNMVQQIQHETRNSLDSMETAVQQVDRGVELAGSAGEAIRDIRSSVDQVVSVVNDIGSAIQEQSIASQQIAQRVEQVAQTSEENNAAAEETASAARTLSNLAGGLRNTVAQFRT</sequence>
<evidence type="ECO:0000256" key="5">
    <source>
        <dbReference type="ARBA" id="ARBA00023224"/>
    </source>
</evidence>
<feature type="domain" description="Methyl-accepting transducer" evidence="10">
    <location>
        <begin position="264"/>
        <end position="500"/>
    </location>
</feature>
<protein>
    <recommendedName>
        <fullName evidence="10">Methyl-accepting transducer domain-containing protein</fullName>
    </recommendedName>
</protein>
<dbReference type="PRINTS" id="PR00260">
    <property type="entry name" value="CHEMTRNSDUCR"/>
</dbReference>
<dbReference type="STRING" id="1453999.AW06_004006"/>
<dbReference type="Pfam" id="PF00015">
    <property type="entry name" value="MCPsignal"/>
    <property type="match status" value="1"/>
</dbReference>
<evidence type="ECO:0000256" key="7">
    <source>
        <dbReference type="PROSITE-ProRule" id="PRU00284"/>
    </source>
</evidence>
<name>A0A080MCU0_9PROT</name>
<feature type="transmembrane region" description="Helical" evidence="9">
    <location>
        <begin position="183"/>
        <end position="202"/>
    </location>
</feature>
<dbReference type="GO" id="GO:0007165">
    <property type="term" value="P:signal transduction"/>
    <property type="evidence" value="ECO:0007669"/>
    <property type="project" value="UniProtKB-KW"/>
</dbReference>
<evidence type="ECO:0000256" key="3">
    <source>
        <dbReference type="ARBA" id="ARBA00022989"/>
    </source>
</evidence>
<dbReference type="CDD" id="cd19411">
    <property type="entry name" value="MCP2201-like_sensor"/>
    <property type="match status" value="1"/>
</dbReference>
<evidence type="ECO:0000259" key="10">
    <source>
        <dbReference type="PROSITE" id="PS50111"/>
    </source>
</evidence>
<keyword evidence="2 9" id="KW-0812">Transmembrane</keyword>
<dbReference type="GO" id="GO:0004888">
    <property type="term" value="F:transmembrane signaling receptor activity"/>
    <property type="evidence" value="ECO:0007669"/>
    <property type="project" value="InterPro"/>
</dbReference>
<evidence type="ECO:0000256" key="6">
    <source>
        <dbReference type="ARBA" id="ARBA00029447"/>
    </source>
</evidence>
<dbReference type="FunFam" id="1.10.287.950:FF:000001">
    <property type="entry name" value="Methyl-accepting chemotaxis sensory transducer"/>
    <property type="match status" value="1"/>
</dbReference>
<reference evidence="11" key="1">
    <citation type="submission" date="2014-02" db="EMBL/GenBank/DDBJ databases">
        <title>Expanding our view of genomic diversity in Candidatus Accumulibacter clades.</title>
        <authorList>
            <person name="Skennerton C.T."/>
            <person name="Barr J.J."/>
            <person name="Slater F.R."/>
            <person name="Bond P.L."/>
            <person name="Tyson G.W."/>
        </authorList>
    </citation>
    <scope>NUCLEOTIDE SEQUENCE [LARGE SCALE GENOMIC DNA]</scope>
</reference>
<keyword evidence="8" id="KW-0175">Coiled coil</keyword>